<dbReference type="Proteomes" id="UP000054561">
    <property type="component" value="Unassembled WGS sequence"/>
</dbReference>
<dbReference type="InterPro" id="IPR000742">
    <property type="entry name" value="EGF"/>
</dbReference>
<evidence type="ECO:0000256" key="3">
    <source>
        <dbReference type="SAM" id="SignalP"/>
    </source>
</evidence>
<sequence>MKCWVCVLLLLVGMRKGRAIVVEDDIYYQKEELDKLTFSLDHRVRDKSMDDKVEYTNGENAYGYVDKAITKVFTLTSEAEIKKFFSLNKDVKTCDYLIAQGSLKKDLTNNKCYRKTFCGVIPHTDYIQEGSMSSKGKSDLIHCAYMNDTHIIIYHVGKPQLLKPKVVYKEIFFQDSEKGVLSCHAMDISLRYVSVHTDSSNNCIQDHFQEHLKQLCNEKKSCEIDFKNIKNEDNCTLGSNFLIHVNYECIDRCNQKENETCDIYNGEGRLRTCSYGYNMLPRDKDFCEENYTCNGAICSVNQFCDEETNSCSCKTSDLPVEGTECLYTDVCKAIECPKDSTCVVTKDSKKAECRCPDNKYFYKNECYDVGELEELIKKQTTTQHKPYKNELFVRSALKPEHIYMECENGYSIEVVNATLSCYHVTFQDNKIKYITDGLRKACDGKARCAFGNSVDQVPTLDPGNTCGTKGTIYQYEYVCVGELGGSTSSSPSLPLPGLAERTHSPSRTVHTKDKGAVHKNKQENETGAIFRSRFHSQIECPGGSIKVNKALLKTGDGCQDLDLTNSVKEYCDELSFCDIGLTHHFDTYCKHDQYLFVHYTCKDLCRTCESNSSCYGNKHKYKCFCNSPYVNKNNHSICDAPKECNSEACGEHQTCKMVKDKATCICEEKYKNVNGVCVPDDKCDLLCPLNKECVIENGKKICRCINGLTLENGLCVCGHDSKMEEGNICVPKNKCKRKEYLNACPNEKEKCVHDKEKDIVRCDCVDNFHRNERGICVPVEHCKHVTCKENEICKVIDNIAKCECKENLKRNKQNECIFENLCAINNGNCPPDSQCIYHEKKKHECVCHKKGLVAINGKCVLQDMCTTGQNKCSENSICVNQINKEPLCICLFNYVKSRASLSPGGAQTCVMSNPCLTNNGGCSTNEVCTLKNTKVVCSCGENYHPRVKASQLGQRGQRGQPEQLSQRGQMGQMGQTHLPEDSMCLPKTSEVDEIFTFQYNDDMAIILGSCGIIQFSQKNDQVIWKINNSNNFYIFNYEYPSEGKLEAQIANQRDSSILYLKKRIGRKVLYSDFELSHEGCFYGSTFLYGNPQVA</sequence>
<feature type="region of interest" description="Disordered" evidence="2">
    <location>
        <begin position="950"/>
        <end position="975"/>
    </location>
</feature>
<dbReference type="OrthoDB" id="4405280at2759"/>
<feature type="signal peptide" evidence="3">
    <location>
        <begin position="1"/>
        <end position="19"/>
    </location>
</feature>
<comment type="caution">
    <text evidence="1">Lacks conserved residue(s) required for the propagation of feature annotation.</text>
</comment>
<evidence type="ECO:0000313" key="5">
    <source>
        <dbReference type="EMBL" id="KJP84892.1"/>
    </source>
</evidence>
<dbReference type="RefSeq" id="XP_012338499.1">
    <property type="nucleotide sequence ID" value="XM_012483076.1"/>
</dbReference>
<feature type="compositionally biased region" description="Polar residues" evidence="2">
    <location>
        <begin position="960"/>
        <end position="975"/>
    </location>
</feature>
<dbReference type="Gene3D" id="2.90.20.10">
    <property type="entry name" value="Plasmodium vivax P25 domain"/>
    <property type="match status" value="1"/>
</dbReference>
<dbReference type="GeneID" id="24270788"/>
<accession>A0A0D9QDH9</accession>
<protein>
    <recommendedName>
        <fullName evidence="4">EGF-like domain-containing protein</fullName>
    </recommendedName>
</protein>
<proteinExistence type="predicted"/>
<dbReference type="PROSITE" id="PS50026">
    <property type="entry name" value="EGF_3"/>
    <property type="match status" value="1"/>
</dbReference>
<organism evidence="5 6">
    <name type="scientific">Plasmodium fragile</name>
    <dbReference type="NCBI Taxonomy" id="5857"/>
    <lineage>
        <taxon>Eukaryota</taxon>
        <taxon>Sar</taxon>
        <taxon>Alveolata</taxon>
        <taxon>Apicomplexa</taxon>
        <taxon>Aconoidasida</taxon>
        <taxon>Haemosporida</taxon>
        <taxon>Plasmodiidae</taxon>
        <taxon>Plasmodium</taxon>
        <taxon>Plasmodium (Plasmodium)</taxon>
    </lineage>
</organism>
<dbReference type="AlphaFoldDB" id="A0A0D9QDH9"/>
<keyword evidence="1" id="KW-0245">EGF-like domain</keyword>
<name>A0A0D9QDH9_PLAFR</name>
<dbReference type="SMART" id="SM00181">
    <property type="entry name" value="EGF"/>
    <property type="match status" value="8"/>
</dbReference>
<keyword evidence="6" id="KW-1185">Reference proteome</keyword>
<evidence type="ECO:0000256" key="1">
    <source>
        <dbReference type="PROSITE-ProRule" id="PRU00076"/>
    </source>
</evidence>
<evidence type="ECO:0000259" key="4">
    <source>
        <dbReference type="PROSITE" id="PS50026"/>
    </source>
</evidence>
<feature type="chain" id="PRO_5002343773" description="EGF-like domain-containing protein" evidence="3">
    <location>
        <begin position="20"/>
        <end position="1094"/>
    </location>
</feature>
<dbReference type="EMBL" id="KQ001776">
    <property type="protein sequence ID" value="KJP84892.1"/>
    <property type="molecule type" value="Genomic_DNA"/>
</dbReference>
<evidence type="ECO:0000313" key="6">
    <source>
        <dbReference type="Proteomes" id="UP000054561"/>
    </source>
</evidence>
<dbReference type="OMA" id="CECKENL"/>
<evidence type="ECO:0000256" key="2">
    <source>
        <dbReference type="SAM" id="MobiDB-lite"/>
    </source>
</evidence>
<feature type="domain" description="EGF-like" evidence="4">
    <location>
        <begin position="861"/>
        <end position="900"/>
    </location>
</feature>
<dbReference type="VEuPathDB" id="PlasmoDB:AK88_05474"/>
<keyword evidence="3" id="KW-0732">Signal</keyword>
<reference evidence="5 6" key="1">
    <citation type="submission" date="2014-03" db="EMBL/GenBank/DDBJ databases">
        <title>The Genome Sequence of Plasmodium fragile nilgiri.</title>
        <authorList>
            <consortium name="The Broad Institute Genomics Platform"/>
            <consortium name="The Broad Institute Genome Sequencing Center for Infectious Disease"/>
            <person name="Neafsey D."/>
            <person name="Duraisingh M."/>
            <person name="Young S.K."/>
            <person name="Zeng Q."/>
            <person name="Gargeya S."/>
            <person name="Abouelleil A."/>
            <person name="Alvarado L."/>
            <person name="Chapman S.B."/>
            <person name="Gainer-Dewar J."/>
            <person name="Goldberg J."/>
            <person name="Griggs A."/>
            <person name="Gujja S."/>
            <person name="Hansen M."/>
            <person name="Howarth C."/>
            <person name="Imamovic A."/>
            <person name="Larimer J."/>
            <person name="Pearson M."/>
            <person name="Poon T.W."/>
            <person name="Priest M."/>
            <person name="Roberts A."/>
            <person name="Saif S."/>
            <person name="Shea T."/>
            <person name="Sykes S."/>
            <person name="Wortman J."/>
            <person name="Nusbaum C."/>
            <person name="Birren B."/>
        </authorList>
    </citation>
    <scope>NUCLEOTIDE SEQUENCE [LARGE SCALE GENOMIC DNA]</scope>
    <source>
        <strain evidence="6">nilgiri</strain>
    </source>
</reference>
<feature type="region of interest" description="Disordered" evidence="2">
    <location>
        <begin position="490"/>
        <end position="518"/>
    </location>
</feature>
<gene>
    <name evidence="5" type="ORF">AK88_05474</name>
</gene>